<evidence type="ECO:0000313" key="4">
    <source>
        <dbReference type="EMBL" id="KAK0571340.1"/>
    </source>
</evidence>
<organism evidence="3 5">
    <name type="scientific">Acer saccharum</name>
    <name type="common">Sugar maple</name>
    <dbReference type="NCBI Taxonomy" id="4024"/>
    <lineage>
        <taxon>Eukaryota</taxon>
        <taxon>Viridiplantae</taxon>
        <taxon>Streptophyta</taxon>
        <taxon>Embryophyta</taxon>
        <taxon>Tracheophyta</taxon>
        <taxon>Spermatophyta</taxon>
        <taxon>Magnoliopsida</taxon>
        <taxon>eudicotyledons</taxon>
        <taxon>Gunneridae</taxon>
        <taxon>Pentapetalae</taxon>
        <taxon>rosids</taxon>
        <taxon>malvids</taxon>
        <taxon>Sapindales</taxon>
        <taxon>Sapindaceae</taxon>
        <taxon>Hippocastanoideae</taxon>
        <taxon>Acereae</taxon>
        <taxon>Acer</taxon>
    </lineage>
</organism>
<gene>
    <name evidence="3" type="ORF">LWI29_000320</name>
    <name evidence="4" type="ORF">LWI29_014435</name>
</gene>
<dbReference type="InterPro" id="IPR018808">
    <property type="entry name" value="Muniscin_C"/>
</dbReference>
<evidence type="ECO:0000313" key="3">
    <source>
        <dbReference type="EMBL" id="KAK0570384.1"/>
    </source>
</evidence>
<dbReference type="PANTHER" id="PTHR37769:SF1">
    <property type="entry name" value="OS08G0243900 PROTEIN"/>
    <property type="match status" value="1"/>
</dbReference>
<dbReference type="PROSITE" id="PS51072">
    <property type="entry name" value="MHD"/>
    <property type="match status" value="1"/>
</dbReference>
<evidence type="ECO:0000313" key="5">
    <source>
        <dbReference type="Proteomes" id="UP001168877"/>
    </source>
</evidence>
<dbReference type="EMBL" id="JAUESC010000388">
    <property type="protein sequence ID" value="KAK0570384.1"/>
    <property type="molecule type" value="Genomic_DNA"/>
</dbReference>
<proteinExistence type="predicted"/>
<reference evidence="3" key="1">
    <citation type="journal article" date="2022" name="Plant J.">
        <title>Strategies of tolerance reflected in two North American maple genomes.</title>
        <authorList>
            <person name="McEvoy S.L."/>
            <person name="Sezen U.U."/>
            <person name="Trouern-Trend A."/>
            <person name="McMahon S.M."/>
            <person name="Schaberg P.G."/>
            <person name="Yang J."/>
            <person name="Wegrzyn J.L."/>
            <person name="Swenson N.G."/>
        </authorList>
    </citation>
    <scope>NUCLEOTIDE SEQUENCE</scope>
    <source>
        <strain evidence="3">NS2018</strain>
    </source>
</reference>
<dbReference type="Proteomes" id="UP001168877">
    <property type="component" value="Unassembled WGS sequence"/>
</dbReference>
<accession>A0AA39UFI4</accession>
<dbReference type="Pfam" id="PF10291">
    <property type="entry name" value="muHD"/>
    <property type="match status" value="1"/>
</dbReference>
<dbReference type="EMBL" id="JAUESC010000388">
    <property type="protein sequence ID" value="KAK0571340.1"/>
    <property type="molecule type" value="Genomic_DNA"/>
</dbReference>
<dbReference type="AlphaFoldDB" id="A0AA39UFI4"/>
<evidence type="ECO:0000259" key="2">
    <source>
        <dbReference type="PROSITE" id="PS51072"/>
    </source>
</evidence>
<evidence type="ECO:0000256" key="1">
    <source>
        <dbReference type="SAM" id="MobiDB-lite"/>
    </source>
</evidence>
<name>A0AA39UFI4_ACESA</name>
<comment type="caution">
    <text evidence="3">The sequence shown here is derived from an EMBL/GenBank/DDBJ whole genome shotgun (WGS) entry which is preliminary data.</text>
</comment>
<feature type="region of interest" description="Disordered" evidence="1">
    <location>
        <begin position="241"/>
        <end position="265"/>
    </location>
</feature>
<reference evidence="3" key="2">
    <citation type="submission" date="2023-06" db="EMBL/GenBank/DDBJ databases">
        <authorList>
            <person name="Swenson N.G."/>
            <person name="Wegrzyn J.L."/>
            <person name="Mcevoy S.L."/>
        </authorList>
    </citation>
    <scope>NUCLEOTIDE SEQUENCE</scope>
    <source>
        <strain evidence="3">NS2018</strain>
        <tissue evidence="3">Leaf</tissue>
    </source>
</reference>
<keyword evidence="5" id="KW-1185">Reference proteome</keyword>
<dbReference type="SUPFAM" id="SSF49447">
    <property type="entry name" value="Second domain of Mu2 adaptin subunit (ap50) of ap2 adaptor"/>
    <property type="match status" value="1"/>
</dbReference>
<dbReference type="InterPro" id="IPR036168">
    <property type="entry name" value="AP2_Mu_C_sf"/>
</dbReference>
<protein>
    <recommendedName>
        <fullName evidence="2">MHD domain-containing protein</fullName>
    </recommendedName>
</protein>
<dbReference type="InterPro" id="IPR028565">
    <property type="entry name" value="MHD"/>
</dbReference>
<feature type="domain" description="MHD" evidence="2">
    <location>
        <begin position="404"/>
        <end position="645"/>
    </location>
</feature>
<feature type="compositionally biased region" description="Basic and acidic residues" evidence="1">
    <location>
        <begin position="243"/>
        <end position="262"/>
    </location>
</feature>
<sequence length="645" mass="70125">MSCLALSLQPVNGSDILLQTREWFPPTRALAALSAFRQTREAFAATKRQSLLKKSSDHEATADSIASLGDDPLAASSGQLIVGVESRYRVVYRLVNSIYVLGITNADYDNSINVFECINIVNQAVSVIVTACRGVDVTPEKLNRKYAETYMALDIVLRGVSSIRLAAMLGSMHGEGIAKMVHSMLDTESKVRGADQWSSVEIHSIEHQATVDSFTNARFELPPETIAAGDEVASTLVIQTGNEQDKDKEFENPEESAAEKDPFAASDAVNKEEDLAGGFKKNKDSSASDLTVALAGLEVTTLPPAEATQSTHISVEGFEGEYGGIEFSNDQATMEETFEGFSDAWGGGLDASEFVGPKKIAKKEGLSGLELLQTGPDAPATAAAAAGGAAGTPLENLLVKKTEMKGPEMYIVEQISAEFRESLLARVGLMGVVYLRTLPKKTSGDDKETEFSFRVEGTSAVKRFVMQSSKISSLGNGMFHVRTAPDDEPMPILKYSLLPRLTPLPLRVRLIKRHSGTLLSVMIQYVSNPELPMPLNDVTFVLKLPVDPTLLKVSPKAVLNRSDRELKWHVPEIPLKGSPGRLRVRMPVDSSEEDGEEEIDVVCYVKFSVQGIQSLSGVCLRPATESKTDFYEVSHKYETGVYMCN</sequence>
<dbReference type="PANTHER" id="PTHR37769">
    <property type="entry name" value="OS08G0243900 PROTEIN"/>
    <property type="match status" value="1"/>
</dbReference>